<dbReference type="Pfam" id="PF03634">
    <property type="entry name" value="TCP"/>
    <property type="match status" value="1"/>
</dbReference>
<dbReference type="Proteomes" id="UP001652660">
    <property type="component" value="Chromosome 2e"/>
</dbReference>
<evidence type="ECO:0000259" key="7">
    <source>
        <dbReference type="PROSITE" id="PS51369"/>
    </source>
</evidence>
<feature type="compositionally biased region" description="Low complexity" evidence="6">
    <location>
        <begin position="470"/>
        <end position="488"/>
    </location>
</feature>
<keyword evidence="3" id="KW-0238">DNA-binding</keyword>
<evidence type="ECO:0000256" key="4">
    <source>
        <dbReference type="ARBA" id="ARBA00023163"/>
    </source>
</evidence>
<dbReference type="PANTHER" id="PTHR31072">
    <property type="entry name" value="TRANSCRIPTION FACTOR TCP4-RELATED"/>
    <property type="match status" value="1"/>
</dbReference>
<feature type="region of interest" description="Disordered" evidence="6">
    <location>
        <begin position="470"/>
        <end position="490"/>
    </location>
</feature>
<feature type="compositionally biased region" description="Gly residues" evidence="6">
    <location>
        <begin position="279"/>
        <end position="291"/>
    </location>
</feature>
<feature type="region of interest" description="Disordered" evidence="6">
    <location>
        <begin position="1"/>
        <end position="32"/>
    </location>
</feature>
<feature type="region of interest" description="Disordered" evidence="6">
    <location>
        <begin position="308"/>
        <end position="359"/>
    </location>
</feature>
<feature type="compositionally biased region" description="Gly residues" evidence="6">
    <location>
        <begin position="334"/>
        <end position="344"/>
    </location>
</feature>
<dbReference type="RefSeq" id="XP_071935927.1">
    <property type="nucleotide sequence ID" value="XM_072079826.1"/>
</dbReference>
<keyword evidence="8" id="KW-1185">Reference proteome</keyword>
<dbReference type="GeneID" id="140036854"/>
<keyword evidence="4" id="KW-0804">Transcription</keyword>
<feature type="region of interest" description="Disordered" evidence="6">
    <location>
        <begin position="124"/>
        <end position="163"/>
    </location>
</feature>
<reference evidence="9" key="1">
    <citation type="submission" date="2025-08" db="UniProtKB">
        <authorList>
            <consortium name="RefSeq"/>
        </authorList>
    </citation>
    <scope>IDENTIFICATION</scope>
    <source>
        <tissue evidence="9">Leaves</tissue>
    </source>
</reference>
<dbReference type="InterPro" id="IPR005333">
    <property type="entry name" value="Transcription_factor_TCP"/>
</dbReference>
<feature type="compositionally biased region" description="Low complexity" evidence="6">
    <location>
        <begin position="130"/>
        <end position="144"/>
    </location>
</feature>
<evidence type="ECO:0000256" key="5">
    <source>
        <dbReference type="ARBA" id="ARBA00023242"/>
    </source>
</evidence>
<keyword evidence="2" id="KW-0805">Transcription regulation</keyword>
<gene>
    <name evidence="9" type="primary">LOC140036854</name>
</gene>
<dbReference type="InterPro" id="IPR017887">
    <property type="entry name" value="TF_TCP_subgr"/>
</dbReference>
<sequence>MELTDLQQHQTDKQTNTNTSSTTTTSTTSQSYHFSPFHLHHHHHHQQQQQHARSAPFIASISIPPAAALTSSVAGATSTTCAAAAGGNRTPSSASPSTPSTSASPSSAAVDASLAIATRSETLIDPSKKPPQQQQEAAQQQQPPKRSTKDRHTKVDGRGRRIRMPAACAARVFQLTRELGHKSDGETIEWLLQQAEPAIIASTGTGTIPANISTLNISVRSSGSTLSAPPSKSAPHSFHSALALAHHPYEEGFSHMLGFQQQQQHLLAANQMTEAIPSGDGGGDSGGGGGQDATESYLRKRYREDLFKEEGSSGRQGDGADETSPSPPNKQFKVGGGGGGGGGMQIPKTQDVGGPSSSMLRHANMIPATAMWAVAPAPNSGGATGNAFWMLPVTAGGSSQTILAATSGGAVQQQPSEQQHHHHHQMWPFPSSSGNTLQAPLHFMPRFNIPAGNLETFQGGRASPLQLGSMLMQQQQQQQQHPSQHLGLGMSESNLGMLAALNAYSRGVGNLNMNSDHQNHPMDHQQQHQPQPTDSGEDGPNSSQ</sequence>
<dbReference type="PROSITE" id="PS51369">
    <property type="entry name" value="TCP"/>
    <property type="match status" value="1"/>
</dbReference>
<evidence type="ECO:0000313" key="9">
    <source>
        <dbReference type="RefSeq" id="XP_071935927.1"/>
    </source>
</evidence>
<organism evidence="8 9">
    <name type="scientific">Coffea arabica</name>
    <name type="common">Arabian coffee</name>
    <dbReference type="NCBI Taxonomy" id="13443"/>
    <lineage>
        <taxon>Eukaryota</taxon>
        <taxon>Viridiplantae</taxon>
        <taxon>Streptophyta</taxon>
        <taxon>Embryophyta</taxon>
        <taxon>Tracheophyta</taxon>
        <taxon>Spermatophyta</taxon>
        <taxon>Magnoliopsida</taxon>
        <taxon>eudicotyledons</taxon>
        <taxon>Gunneridae</taxon>
        <taxon>Pentapetalae</taxon>
        <taxon>asterids</taxon>
        <taxon>lamiids</taxon>
        <taxon>Gentianales</taxon>
        <taxon>Rubiaceae</taxon>
        <taxon>Ixoroideae</taxon>
        <taxon>Gardenieae complex</taxon>
        <taxon>Bertiereae - Coffeeae clade</taxon>
        <taxon>Coffeeae</taxon>
        <taxon>Coffea</taxon>
    </lineage>
</organism>
<name>A0ABM4WVW8_COFAR</name>
<evidence type="ECO:0000313" key="8">
    <source>
        <dbReference type="Proteomes" id="UP001652660"/>
    </source>
</evidence>
<accession>A0ABM4WVW8</accession>
<evidence type="ECO:0000256" key="1">
    <source>
        <dbReference type="ARBA" id="ARBA00004123"/>
    </source>
</evidence>
<comment type="subcellular location">
    <subcellularLocation>
        <location evidence="1">Nucleus</location>
    </subcellularLocation>
</comment>
<keyword evidence="5" id="KW-0539">Nucleus</keyword>
<feature type="compositionally biased region" description="Basic and acidic residues" evidence="6">
    <location>
        <begin position="517"/>
        <end position="526"/>
    </location>
</feature>
<evidence type="ECO:0000256" key="3">
    <source>
        <dbReference type="ARBA" id="ARBA00023125"/>
    </source>
</evidence>
<evidence type="ECO:0000256" key="2">
    <source>
        <dbReference type="ARBA" id="ARBA00023015"/>
    </source>
</evidence>
<feature type="region of interest" description="Disordered" evidence="6">
    <location>
        <begin position="509"/>
        <end position="544"/>
    </location>
</feature>
<feature type="region of interest" description="Disordered" evidence="6">
    <location>
        <begin position="274"/>
        <end position="294"/>
    </location>
</feature>
<feature type="compositionally biased region" description="Low complexity" evidence="6">
    <location>
        <begin position="83"/>
        <end position="109"/>
    </location>
</feature>
<proteinExistence type="predicted"/>
<feature type="compositionally biased region" description="Low complexity" evidence="6">
    <location>
        <begin position="14"/>
        <end position="31"/>
    </location>
</feature>
<protein>
    <submittedName>
        <fullName evidence="9">Transcription factor TCP8-like</fullName>
    </submittedName>
</protein>
<feature type="region of interest" description="Disordered" evidence="6">
    <location>
        <begin position="83"/>
        <end position="110"/>
    </location>
</feature>
<evidence type="ECO:0000256" key="6">
    <source>
        <dbReference type="SAM" id="MobiDB-lite"/>
    </source>
</evidence>
<feature type="domain" description="TCP" evidence="7">
    <location>
        <begin position="148"/>
        <end position="202"/>
    </location>
</feature>
<dbReference type="PANTHER" id="PTHR31072:SF105">
    <property type="entry name" value="TCP DOMAIN-CONTAINING PROTEIN"/>
    <property type="match status" value="1"/>
</dbReference>